<proteinExistence type="predicted"/>
<accession>A0ABS8ME26</accession>
<dbReference type="EMBL" id="JAJJMM010000001">
    <property type="protein sequence ID" value="MCC9063765.1"/>
    <property type="molecule type" value="Genomic_DNA"/>
</dbReference>
<name>A0ABS8ME26_9FLAO</name>
<gene>
    <name evidence="1" type="ORF">LNP81_12285</name>
</gene>
<evidence type="ECO:0000313" key="2">
    <source>
        <dbReference type="Proteomes" id="UP001430679"/>
    </source>
</evidence>
<sequence length="170" mass="19836">MMLLFILYFILQEILRENLSKKGQRLRCKVAKVFKIILNLKVIKKNNKMEQWGPISLSELFDEIQKTEKDLDGELKNFWDLIKIDPIKWEEKEYGEMGGGFWVVAICGYKVIWFNDIEEGFNISNYKIFGEIDGYWCNQDEIAWSVARLFELVKFGGGVIGQASGPHNMI</sequence>
<organism evidence="1 2">
    <name type="scientific">Flavobacterium piscisymbiosum</name>
    <dbReference type="NCBI Taxonomy" id="2893753"/>
    <lineage>
        <taxon>Bacteria</taxon>
        <taxon>Pseudomonadati</taxon>
        <taxon>Bacteroidota</taxon>
        <taxon>Flavobacteriia</taxon>
        <taxon>Flavobacteriales</taxon>
        <taxon>Flavobacteriaceae</taxon>
        <taxon>Flavobacterium</taxon>
    </lineage>
</organism>
<evidence type="ECO:0000313" key="1">
    <source>
        <dbReference type="EMBL" id="MCC9063765.1"/>
    </source>
</evidence>
<dbReference type="RefSeq" id="WP_230040963.1">
    <property type="nucleotide sequence ID" value="NZ_JAJJMM010000001.1"/>
</dbReference>
<reference evidence="1" key="1">
    <citation type="submission" date="2021-11" db="EMBL/GenBank/DDBJ databases">
        <title>Description of novel Flavobacterium species.</title>
        <authorList>
            <person name="Saticioglu I.B."/>
            <person name="Ay H."/>
            <person name="Altun S."/>
            <person name="Duman M."/>
        </authorList>
    </citation>
    <scope>NUCLEOTIDE SEQUENCE</scope>
    <source>
        <strain evidence="1">F-30</strain>
    </source>
</reference>
<keyword evidence="2" id="KW-1185">Reference proteome</keyword>
<dbReference type="Proteomes" id="UP001430679">
    <property type="component" value="Unassembled WGS sequence"/>
</dbReference>
<protein>
    <submittedName>
        <fullName evidence="1">Uncharacterized protein</fullName>
    </submittedName>
</protein>
<comment type="caution">
    <text evidence="1">The sequence shown here is derived from an EMBL/GenBank/DDBJ whole genome shotgun (WGS) entry which is preliminary data.</text>
</comment>